<dbReference type="InterPro" id="IPR001460">
    <property type="entry name" value="PCN-bd_Tpept"/>
</dbReference>
<evidence type="ECO:0000256" key="2">
    <source>
        <dbReference type="ARBA" id="ARBA00023136"/>
    </source>
</evidence>
<dbReference type="Proteomes" id="UP000017429">
    <property type="component" value="Chromosome"/>
</dbReference>
<reference evidence="4" key="3">
    <citation type="submission" date="2022-06" db="EMBL/GenBank/DDBJ databases">
        <title>Resources to Facilitate Use of the Altered Schaedler Flora (ASF) Mouse Model to Study Microbiome Function.</title>
        <authorList>
            <person name="Proctor A."/>
            <person name="Parvinroo S."/>
            <person name="Richie T."/>
            <person name="Jia X."/>
            <person name="Lee S.T.M."/>
            <person name="Karp P.D."/>
            <person name="Paley S."/>
            <person name="Kostic A.D."/>
            <person name="Pierre J.F."/>
            <person name="Wannemuehler M.J."/>
            <person name="Phillips G.J."/>
        </authorList>
    </citation>
    <scope>NUCLEOTIDE SEQUENCE</scope>
    <source>
        <strain evidence="4">ASF457</strain>
    </source>
</reference>
<evidence type="ECO:0000313" key="4">
    <source>
        <dbReference type="EMBL" id="USF24966.1"/>
    </source>
</evidence>
<dbReference type="PANTHER" id="PTHR30627:SF1">
    <property type="entry name" value="PEPTIDOGLYCAN D,D-TRANSPEPTIDASE FTSI"/>
    <property type="match status" value="1"/>
</dbReference>
<reference evidence="4" key="2">
    <citation type="submission" date="2022-05" db="EMBL/GenBank/DDBJ databases">
        <authorList>
            <person name="Proctor A.L."/>
            <person name="Phillips G.J."/>
            <person name="Wannemuehler M.J."/>
        </authorList>
    </citation>
    <scope>NUCLEOTIDE SEQUENCE</scope>
    <source>
        <strain evidence="4">ASF457</strain>
    </source>
</reference>
<reference evidence="4" key="1">
    <citation type="journal article" date="2014" name="Genome Announc.">
        <title>Draft genome sequences of the altered schaedler flora, a defined bacterial community from gnotobiotic mice.</title>
        <authorList>
            <person name="Wannemuehler M.J."/>
            <person name="Overstreet A.M."/>
            <person name="Ward D.V."/>
            <person name="Phillips G.J."/>
        </authorList>
    </citation>
    <scope>NUCLEOTIDE SEQUENCE</scope>
    <source>
        <strain evidence="4">ASF457</strain>
    </source>
</reference>
<gene>
    <name evidence="4" type="primary">pbpB</name>
    <name evidence="4" type="ORF">N508_002061</name>
</gene>
<evidence type="ECO:0000313" key="5">
    <source>
        <dbReference type="Proteomes" id="UP000017429"/>
    </source>
</evidence>
<sequence>MDIKTGEIIISANVNSFNPHIYWKYPSAYWSNHSFNYVFEPGSIFKSVAFSYLHNSDKLDRNRLIDTSKKITIGKYTYSDTKYYGTLTVDEVFTHSSNIGMTQLIRNENNNKQSFYDFLIKSGFGDKTGIYGASEEAGIIKPVSAWSKTSLTSMAIGYEVLVTPLQVVRFYGALANNGIMVNPKIISKIVRGNEIAIPEHVETQVLSKETASYMLDLMQKTVEDGTGQKAKTQLTKIAGKTGTARVYDNKAGAYSTQNYSASFAGVFPAENPKVAMIVVYESPRSSIYGGSTAANIFRQIAEFVSTEKHYFEPEIEVAANEN</sequence>
<accession>A0AA97LT96</accession>
<dbReference type="SUPFAM" id="SSF56601">
    <property type="entry name" value="beta-lactamase/transpeptidase-like"/>
    <property type="match status" value="1"/>
</dbReference>
<comment type="subcellular location">
    <subcellularLocation>
        <location evidence="1">Membrane</location>
    </subcellularLocation>
</comment>
<dbReference type="GO" id="GO:0008658">
    <property type="term" value="F:penicillin binding"/>
    <property type="evidence" value="ECO:0007669"/>
    <property type="project" value="InterPro"/>
</dbReference>
<organism evidence="4 5">
    <name type="scientific">Mucispirillum schaedleri ASF457</name>
    <dbReference type="NCBI Taxonomy" id="1379858"/>
    <lineage>
        <taxon>Bacteria</taxon>
        <taxon>Pseudomonadati</taxon>
        <taxon>Deferribacterota</taxon>
        <taxon>Deferribacteres</taxon>
        <taxon>Deferribacterales</taxon>
        <taxon>Mucispirillaceae</taxon>
        <taxon>Mucispirillum</taxon>
    </lineage>
</organism>
<dbReference type="KEGG" id="msch:N508_002061"/>
<feature type="domain" description="Penicillin-binding protein transpeptidase" evidence="3">
    <location>
        <begin position="1"/>
        <end position="301"/>
    </location>
</feature>
<evidence type="ECO:0000256" key="1">
    <source>
        <dbReference type="ARBA" id="ARBA00004370"/>
    </source>
</evidence>
<dbReference type="Pfam" id="PF00905">
    <property type="entry name" value="Transpeptidase"/>
    <property type="match status" value="1"/>
</dbReference>
<dbReference type="InterPro" id="IPR012338">
    <property type="entry name" value="Beta-lactam/transpept-like"/>
</dbReference>
<dbReference type="PANTHER" id="PTHR30627">
    <property type="entry name" value="PEPTIDOGLYCAN D,D-TRANSPEPTIDASE"/>
    <property type="match status" value="1"/>
</dbReference>
<protein>
    <submittedName>
        <fullName evidence="4">Penicillin-binding protein PbpB</fullName>
    </submittedName>
</protein>
<keyword evidence="5" id="KW-1185">Reference proteome</keyword>
<dbReference type="GO" id="GO:0071555">
    <property type="term" value="P:cell wall organization"/>
    <property type="evidence" value="ECO:0007669"/>
    <property type="project" value="TreeGrafter"/>
</dbReference>
<dbReference type="InterPro" id="IPR050515">
    <property type="entry name" value="Beta-lactam/transpept"/>
</dbReference>
<dbReference type="GO" id="GO:0005886">
    <property type="term" value="C:plasma membrane"/>
    <property type="evidence" value="ECO:0007669"/>
    <property type="project" value="TreeGrafter"/>
</dbReference>
<dbReference type="AlphaFoldDB" id="A0AA97LT96"/>
<keyword evidence="2" id="KW-0472">Membrane</keyword>
<evidence type="ECO:0000259" key="3">
    <source>
        <dbReference type="Pfam" id="PF00905"/>
    </source>
</evidence>
<dbReference type="Gene3D" id="3.40.710.10">
    <property type="entry name" value="DD-peptidase/beta-lactamase superfamily"/>
    <property type="match status" value="1"/>
</dbReference>
<proteinExistence type="predicted"/>
<name>A0AA97LT96_9BACT</name>
<dbReference type="EMBL" id="CP097562">
    <property type="protein sequence ID" value="USF24966.1"/>
    <property type="molecule type" value="Genomic_DNA"/>
</dbReference>
<dbReference type="Gene3D" id="3.30.450.330">
    <property type="match status" value="1"/>
</dbReference>